<dbReference type="VEuPathDB" id="PlasmoDB:PVP01_0221600"/>
<evidence type="ECO:0000313" key="3">
    <source>
        <dbReference type="Proteomes" id="UP000305196"/>
    </source>
</evidence>
<gene>
    <name evidence="2" type="ORF">PVC01_000014700</name>
</gene>
<evidence type="ECO:0000256" key="1">
    <source>
        <dbReference type="SAM" id="MobiDB-lite"/>
    </source>
</evidence>
<sequence>MTKPETEKTYFDYHGYSKLITDINPSYGFTNEYSKHIEDMAKKLTKNSYQISKTIDLLIVYDTYLRRDHAFSLNHYDNCCRYINFWLNNKFRNTDYDINDNNFSIFKEYTKKIERGSKDHECYSYIEYIDSNIFEKMGKLYKFYDMFDSLQQPPKPWGPSTYCSDLRSLVRLYSDYITSSYVDKNEFFSKKLKDFEHRIEKYLEQNKDKCQGYEFHLKSLKPGTSAKENEHQKGDQEQEHSKEPIELRGQAINSIPSSESGPQVILQSSTDDPFASGLSTVPGKVEPSGDLEVQQTLEEFKSADVVRQGELALLEYSIRPEKPVHQRESTHQGGLIYTRESIYPTELGYPEESQYSGKSGLEARTEQSESGGVLESIQNSLTEVLGSVEPAPVLGVSGGMGALYLLFKYTPVGTFFRGGRVRSQRIPGGFSGPFPGGFPNFQDYEGGYIGYGPTSISSLAE</sequence>
<proteinExistence type="predicted"/>
<dbReference type="Pfam" id="PF05795">
    <property type="entry name" value="Plasmodium_Vir"/>
    <property type="match status" value="1"/>
</dbReference>
<dbReference type="Proteomes" id="UP000305196">
    <property type="component" value="Unassembled WGS sequence"/>
</dbReference>
<dbReference type="AlphaFoldDB" id="A0A1G4E8J8"/>
<dbReference type="VEuPathDB" id="PlasmoDB:PVPAM_040009100"/>
<feature type="region of interest" description="Disordered" evidence="1">
    <location>
        <begin position="221"/>
        <end position="288"/>
    </location>
</feature>
<accession>A0A1G4E8J8</accession>
<evidence type="ECO:0000313" key="2">
    <source>
        <dbReference type="EMBL" id="SCA59589.1"/>
    </source>
</evidence>
<organism evidence="2 3">
    <name type="scientific">Plasmodium vivax</name>
    <name type="common">malaria parasite P. vivax</name>
    <dbReference type="NCBI Taxonomy" id="5855"/>
    <lineage>
        <taxon>Eukaryota</taxon>
        <taxon>Sar</taxon>
        <taxon>Alveolata</taxon>
        <taxon>Apicomplexa</taxon>
        <taxon>Aconoidasida</taxon>
        <taxon>Haemosporida</taxon>
        <taxon>Plasmodiidae</taxon>
        <taxon>Plasmodium</taxon>
        <taxon>Plasmodium (Plasmodium)</taxon>
    </lineage>
</organism>
<feature type="compositionally biased region" description="Basic and acidic residues" evidence="1">
    <location>
        <begin position="227"/>
        <end position="246"/>
    </location>
</feature>
<dbReference type="EMBL" id="FLYI01000006">
    <property type="protein sequence ID" value="SCA59589.1"/>
    <property type="molecule type" value="Genomic_DNA"/>
</dbReference>
<reference evidence="2 3" key="1">
    <citation type="submission" date="2016-07" db="EMBL/GenBank/DDBJ databases">
        <authorList>
            <consortium name="Pathogen Informatics"/>
        </authorList>
    </citation>
    <scope>NUCLEOTIDE SEQUENCE [LARGE SCALE GENOMIC DNA]</scope>
</reference>
<protein>
    <submittedName>
        <fullName evidence="2">Vir protein, putative</fullName>
    </submittedName>
</protein>
<name>A0A1G4E8J8_PLAVI</name>
<dbReference type="InterPro" id="IPR008780">
    <property type="entry name" value="Plasmodium_Vir"/>
</dbReference>
<feature type="compositionally biased region" description="Polar residues" evidence="1">
    <location>
        <begin position="251"/>
        <end position="271"/>
    </location>
</feature>